<dbReference type="GO" id="GO:0003677">
    <property type="term" value="F:DNA binding"/>
    <property type="evidence" value="ECO:0007669"/>
    <property type="project" value="InterPro"/>
</dbReference>
<dbReference type="InterPro" id="IPR013325">
    <property type="entry name" value="RNA_pol_sigma_r2"/>
</dbReference>
<dbReference type="InterPro" id="IPR007627">
    <property type="entry name" value="RNA_pol_sigma70_r2"/>
</dbReference>
<feature type="domain" description="RNA polymerase sigma-70 region 2" evidence="5">
    <location>
        <begin position="43"/>
        <end position="109"/>
    </location>
</feature>
<dbReference type="NCBIfam" id="TIGR02937">
    <property type="entry name" value="sigma70-ECF"/>
    <property type="match status" value="1"/>
</dbReference>
<comment type="similarity">
    <text evidence="1">Belongs to the sigma-70 factor family. ECF subfamily.</text>
</comment>
<protein>
    <submittedName>
        <fullName evidence="7">Sigma-70 family RNA polymerase sigma factor</fullName>
    </submittedName>
</protein>
<evidence type="ECO:0000313" key="7">
    <source>
        <dbReference type="EMBL" id="HGS86965.1"/>
    </source>
</evidence>
<evidence type="ECO:0000256" key="3">
    <source>
        <dbReference type="ARBA" id="ARBA00023082"/>
    </source>
</evidence>
<evidence type="ECO:0000256" key="2">
    <source>
        <dbReference type="ARBA" id="ARBA00023015"/>
    </source>
</evidence>
<dbReference type="InterPro" id="IPR014284">
    <property type="entry name" value="RNA_pol_sigma-70_dom"/>
</dbReference>
<dbReference type="Gene3D" id="1.10.10.10">
    <property type="entry name" value="Winged helix-like DNA-binding domain superfamily/Winged helix DNA-binding domain"/>
    <property type="match status" value="1"/>
</dbReference>
<keyword evidence="2" id="KW-0805">Transcription regulation</keyword>
<dbReference type="EMBL" id="DSXR01000052">
    <property type="protein sequence ID" value="HGS86965.1"/>
    <property type="molecule type" value="Genomic_DNA"/>
</dbReference>
<dbReference type="SUPFAM" id="SSF88659">
    <property type="entry name" value="Sigma3 and sigma4 domains of RNA polymerase sigma factors"/>
    <property type="match status" value="1"/>
</dbReference>
<keyword evidence="4" id="KW-0804">Transcription</keyword>
<evidence type="ECO:0000256" key="1">
    <source>
        <dbReference type="ARBA" id="ARBA00010641"/>
    </source>
</evidence>
<dbReference type="GO" id="GO:0006352">
    <property type="term" value="P:DNA-templated transcription initiation"/>
    <property type="evidence" value="ECO:0007669"/>
    <property type="project" value="InterPro"/>
</dbReference>
<dbReference type="Gene3D" id="1.10.1740.10">
    <property type="match status" value="1"/>
</dbReference>
<dbReference type="InterPro" id="IPR013324">
    <property type="entry name" value="RNA_pol_sigma_r3/r4-like"/>
</dbReference>
<reference evidence="7" key="1">
    <citation type="journal article" date="2020" name="mSystems">
        <title>Genome- and Community-Level Interaction Insights into Carbon Utilization and Element Cycling Functions of Hydrothermarchaeota in Hydrothermal Sediment.</title>
        <authorList>
            <person name="Zhou Z."/>
            <person name="Liu Y."/>
            <person name="Xu W."/>
            <person name="Pan J."/>
            <person name="Luo Z.H."/>
            <person name="Li M."/>
        </authorList>
    </citation>
    <scope>NUCLEOTIDE SEQUENCE [LARGE SCALE GENOMIC DNA]</scope>
    <source>
        <strain evidence="7">SpSt-556</strain>
    </source>
</reference>
<dbReference type="Pfam" id="PF08281">
    <property type="entry name" value="Sigma70_r4_2"/>
    <property type="match status" value="1"/>
</dbReference>
<name>A0A7C4PX03_9CHLR</name>
<evidence type="ECO:0000256" key="4">
    <source>
        <dbReference type="ARBA" id="ARBA00023163"/>
    </source>
</evidence>
<gene>
    <name evidence="7" type="ORF">ENT17_05035</name>
</gene>
<dbReference type="AlphaFoldDB" id="A0A7C4PX03"/>
<dbReference type="InterPro" id="IPR013249">
    <property type="entry name" value="RNA_pol_sigma70_r4_t2"/>
</dbReference>
<dbReference type="CDD" id="cd06171">
    <property type="entry name" value="Sigma70_r4"/>
    <property type="match status" value="1"/>
</dbReference>
<sequence>MQLIRSGCVYGTRTRAQEQSVINHEMDMLIRAQNGDEEAFTSLVLQYQNPVYNLCYRMLGNAQEAEDAAQETFWRAFQAIRRYDRNRSFATWLLSIAAHYCIDQQRKKRITTMEIEDWMEEVIPDHTPEPEKQVRENEERQSIQSLLSSLNPQDRAAVILRYWYECSEEEISQALQLSVSAVKSRLHRARLRLAQQYQSQHYAMTERIHDESPAF</sequence>
<keyword evidence="3" id="KW-0731">Sigma factor</keyword>
<dbReference type="SUPFAM" id="SSF88946">
    <property type="entry name" value="Sigma2 domain of RNA polymerase sigma factors"/>
    <property type="match status" value="1"/>
</dbReference>
<dbReference type="PANTHER" id="PTHR43133">
    <property type="entry name" value="RNA POLYMERASE ECF-TYPE SIGMA FACTO"/>
    <property type="match status" value="1"/>
</dbReference>
<dbReference type="InterPro" id="IPR039425">
    <property type="entry name" value="RNA_pol_sigma-70-like"/>
</dbReference>
<evidence type="ECO:0000259" key="5">
    <source>
        <dbReference type="Pfam" id="PF04542"/>
    </source>
</evidence>
<dbReference type="PANTHER" id="PTHR43133:SF51">
    <property type="entry name" value="RNA POLYMERASE SIGMA FACTOR"/>
    <property type="match status" value="1"/>
</dbReference>
<evidence type="ECO:0000259" key="6">
    <source>
        <dbReference type="Pfam" id="PF08281"/>
    </source>
</evidence>
<feature type="domain" description="RNA polymerase sigma factor 70 region 4 type 2" evidence="6">
    <location>
        <begin position="141"/>
        <end position="193"/>
    </location>
</feature>
<dbReference type="GO" id="GO:0016987">
    <property type="term" value="F:sigma factor activity"/>
    <property type="evidence" value="ECO:0007669"/>
    <property type="project" value="UniProtKB-KW"/>
</dbReference>
<dbReference type="InterPro" id="IPR036388">
    <property type="entry name" value="WH-like_DNA-bd_sf"/>
</dbReference>
<comment type="caution">
    <text evidence="7">The sequence shown here is derived from an EMBL/GenBank/DDBJ whole genome shotgun (WGS) entry which is preliminary data.</text>
</comment>
<accession>A0A7C4PX03</accession>
<dbReference type="Pfam" id="PF04542">
    <property type="entry name" value="Sigma70_r2"/>
    <property type="match status" value="1"/>
</dbReference>
<proteinExistence type="inferred from homology"/>
<organism evidence="7">
    <name type="scientific">Bellilinea caldifistulae</name>
    <dbReference type="NCBI Taxonomy" id="360411"/>
    <lineage>
        <taxon>Bacteria</taxon>
        <taxon>Bacillati</taxon>
        <taxon>Chloroflexota</taxon>
        <taxon>Anaerolineae</taxon>
        <taxon>Anaerolineales</taxon>
        <taxon>Anaerolineaceae</taxon>
        <taxon>Bellilinea</taxon>
    </lineage>
</organism>